<feature type="compositionally biased region" description="Low complexity" evidence="1">
    <location>
        <begin position="138"/>
        <end position="148"/>
    </location>
</feature>
<organism evidence="2 3">
    <name type="scientific">Mycena albidolilacea</name>
    <dbReference type="NCBI Taxonomy" id="1033008"/>
    <lineage>
        <taxon>Eukaryota</taxon>
        <taxon>Fungi</taxon>
        <taxon>Dikarya</taxon>
        <taxon>Basidiomycota</taxon>
        <taxon>Agaricomycotina</taxon>
        <taxon>Agaricomycetes</taxon>
        <taxon>Agaricomycetidae</taxon>
        <taxon>Agaricales</taxon>
        <taxon>Marasmiineae</taxon>
        <taxon>Mycenaceae</taxon>
        <taxon>Mycena</taxon>
    </lineage>
</organism>
<evidence type="ECO:0000313" key="2">
    <source>
        <dbReference type="EMBL" id="KAJ7300789.1"/>
    </source>
</evidence>
<feature type="region of interest" description="Disordered" evidence="1">
    <location>
        <begin position="292"/>
        <end position="354"/>
    </location>
</feature>
<dbReference type="EMBL" id="JARIHO010000152">
    <property type="protein sequence ID" value="KAJ7300789.1"/>
    <property type="molecule type" value="Genomic_DNA"/>
</dbReference>
<feature type="region of interest" description="Disordered" evidence="1">
    <location>
        <begin position="211"/>
        <end position="250"/>
    </location>
</feature>
<sequence>MDNRIRQLERLRELEEEKPRNLQATYNPRVWRGISTKKKTFQSAILGGKTFPSVGELDYPISVEIQVRSPWAWARVLSFGGIKYHPEKIGVGPAALPLKLPIPPLLAKRPLHMAAAHSAMCFPAGVATLKTRTRDSGSDASTTDSASAVSNAQMRGASLVPQQRNIYNTYPTEYGFYQAPPTRDTFTDYPFSGSLTRSPITTTATATFSVTPSSLSYRGPGSASMLGDSHSDYSGSQSQSGSGSGSEGTYSSYRCLQHTGTATGTMLSRAREVRRCPGLWLMSSGYSRSISTSDLGVEDKGNSSAGPSDGGNGAGGSGTGTGTGSGATPATYSTNQTGSYSGTTPSYSSTSSSSRWQPYNALASASTSSILARSPSISYLSTPATSVSSLSPPQATPLCETEQIKTCPSMPQTPRYPLNSLRENSKNKYATGLVVSPDQAAKSLCKIWCPQDIPIVFSTSSRVTVGSEQQAPLPPNSRRRNTQWPSPHSLQAPGFVPSTKPLMSRIFRRLGPSVAERVRAAHDGANSLLVFIPSTKPVISRCFWSPAAERVRAVHVSPDVPPDWAPTQKHLYLVLDPITSNKILSSSLGHPRESVLKTMARRFGIPAAAHAHADIVGADSPPDRVRHKT</sequence>
<keyword evidence="3" id="KW-1185">Reference proteome</keyword>
<protein>
    <submittedName>
        <fullName evidence="2">Uncharacterized protein</fullName>
    </submittedName>
</protein>
<name>A0AAD6YXC3_9AGAR</name>
<evidence type="ECO:0000256" key="1">
    <source>
        <dbReference type="SAM" id="MobiDB-lite"/>
    </source>
</evidence>
<dbReference type="Proteomes" id="UP001218218">
    <property type="component" value="Unassembled WGS sequence"/>
</dbReference>
<reference evidence="2" key="1">
    <citation type="submission" date="2023-03" db="EMBL/GenBank/DDBJ databases">
        <title>Massive genome expansion in bonnet fungi (Mycena s.s.) driven by repeated elements and novel gene families across ecological guilds.</title>
        <authorList>
            <consortium name="Lawrence Berkeley National Laboratory"/>
            <person name="Harder C.B."/>
            <person name="Miyauchi S."/>
            <person name="Viragh M."/>
            <person name="Kuo A."/>
            <person name="Thoen E."/>
            <person name="Andreopoulos B."/>
            <person name="Lu D."/>
            <person name="Skrede I."/>
            <person name="Drula E."/>
            <person name="Henrissat B."/>
            <person name="Morin E."/>
            <person name="Kohler A."/>
            <person name="Barry K."/>
            <person name="LaButti K."/>
            <person name="Morin E."/>
            <person name="Salamov A."/>
            <person name="Lipzen A."/>
            <person name="Mereny Z."/>
            <person name="Hegedus B."/>
            <person name="Baldrian P."/>
            <person name="Stursova M."/>
            <person name="Weitz H."/>
            <person name="Taylor A."/>
            <person name="Grigoriev I.V."/>
            <person name="Nagy L.G."/>
            <person name="Martin F."/>
            <person name="Kauserud H."/>
        </authorList>
    </citation>
    <scope>NUCLEOTIDE SEQUENCE</scope>
    <source>
        <strain evidence="2">CBHHK002</strain>
    </source>
</reference>
<feature type="compositionally biased region" description="Low complexity" evidence="1">
    <location>
        <begin position="232"/>
        <end position="250"/>
    </location>
</feature>
<dbReference type="AlphaFoldDB" id="A0AAD6YXC3"/>
<accession>A0AAD6YXC3</accession>
<feature type="region of interest" description="Disordered" evidence="1">
    <location>
        <begin position="465"/>
        <end position="495"/>
    </location>
</feature>
<evidence type="ECO:0000313" key="3">
    <source>
        <dbReference type="Proteomes" id="UP001218218"/>
    </source>
</evidence>
<gene>
    <name evidence="2" type="ORF">DFH08DRAFT_828129</name>
</gene>
<proteinExistence type="predicted"/>
<feature type="compositionally biased region" description="Low complexity" evidence="1">
    <location>
        <begin position="326"/>
        <end position="354"/>
    </location>
</feature>
<feature type="compositionally biased region" description="Gly residues" evidence="1">
    <location>
        <begin position="308"/>
        <end position="325"/>
    </location>
</feature>
<feature type="region of interest" description="Disordered" evidence="1">
    <location>
        <begin position="133"/>
        <end position="155"/>
    </location>
</feature>
<comment type="caution">
    <text evidence="2">The sequence shown here is derived from an EMBL/GenBank/DDBJ whole genome shotgun (WGS) entry which is preliminary data.</text>
</comment>